<dbReference type="SMART" id="SM00241">
    <property type="entry name" value="ZP"/>
    <property type="match status" value="1"/>
</dbReference>
<evidence type="ECO:0000313" key="6">
    <source>
        <dbReference type="Proteomes" id="UP000828390"/>
    </source>
</evidence>
<dbReference type="Gene3D" id="2.60.40.3210">
    <property type="entry name" value="Zona pellucida, ZP-N domain"/>
    <property type="match status" value="1"/>
</dbReference>
<dbReference type="Pfam" id="PF00100">
    <property type="entry name" value="Zona_pellucida"/>
    <property type="match status" value="1"/>
</dbReference>
<keyword evidence="2" id="KW-1015">Disulfide bond</keyword>
<evidence type="ECO:0000256" key="1">
    <source>
        <dbReference type="ARBA" id="ARBA00022729"/>
    </source>
</evidence>
<keyword evidence="1" id="KW-0732">Signal</keyword>
<keyword evidence="3" id="KW-0812">Transmembrane</keyword>
<dbReference type="InterPro" id="IPR001507">
    <property type="entry name" value="ZP_dom"/>
</dbReference>
<dbReference type="EMBL" id="JAIWYP010000009">
    <property type="protein sequence ID" value="KAH3769143.1"/>
    <property type="molecule type" value="Genomic_DNA"/>
</dbReference>
<gene>
    <name evidence="5" type="ORF">DPMN_170391</name>
</gene>
<sequence length="351" mass="38932">MAGIYNCICGVIFLVPTSPTTVVPLHQRSDIECLPDVISVYLPKSLLPEERNITWREDACDVTFNGTHYVTTISLSECGTTVSIDNTTVTFTNELVVHKMSTDNAARDADDVIIFGSSYETVIPVHCVYPRFNNVSSAYIPVKQNIRFFEKRFGELDISMDQFDSEAFARPLSLDGAPRKVPLDEDLYIRVGLSNRPSEVRVRADQCIATASSNPADRNWRQLIDEGCAVNGVRLLSNDSDGDVRFALKAFDFRHNASGFVFLHCQVSVCGVADDSCRMGCLTRSRRAVNGGKSSHLVSTGPFYVEREQEAHKQIVTMPTVFATVCLLIAMVAVVVAIVGWTRRHHGNQKM</sequence>
<dbReference type="InterPro" id="IPR042235">
    <property type="entry name" value="ZP-C_dom"/>
</dbReference>
<name>A0A9D4IEJ2_DREPO</name>
<evidence type="ECO:0000259" key="4">
    <source>
        <dbReference type="PROSITE" id="PS51034"/>
    </source>
</evidence>
<reference evidence="5" key="1">
    <citation type="journal article" date="2019" name="bioRxiv">
        <title>The Genome of the Zebra Mussel, Dreissena polymorpha: A Resource for Invasive Species Research.</title>
        <authorList>
            <person name="McCartney M.A."/>
            <person name="Auch B."/>
            <person name="Kono T."/>
            <person name="Mallez S."/>
            <person name="Zhang Y."/>
            <person name="Obille A."/>
            <person name="Becker A."/>
            <person name="Abrahante J.E."/>
            <person name="Garbe J."/>
            <person name="Badalamenti J.P."/>
            <person name="Herman A."/>
            <person name="Mangelson H."/>
            <person name="Liachko I."/>
            <person name="Sullivan S."/>
            <person name="Sone E.D."/>
            <person name="Koren S."/>
            <person name="Silverstein K.A.T."/>
            <person name="Beckman K.B."/>
            <person name="Gohl D.M."/>
        </authorList>
    </citation>
    <scope>NUCLEOTIDE SEQUENCE</scope>
    <source>
        <strain evidence="5">Duluth1</strain>
        <tissue evidence="5">Whole animal</tissue>
    </source>
</reference>
<reference evidence="5" key="2">
    <citation type="submission" date="2020-11" db="EMBL/GenBank/DDBJ databases">
        <authorList>
            <person name="McCartney M.A."/>
            <person name="Auch B."/>
            <person name="Kono T."/>
            <person name="Mallez S."/>
            <person name="Becker A."/>
            <person name="Gohl D.M."/>
            <person name="Silverstein K.A.T."/>
            <person name="Koren S."/>
            <person name="Bechman K.B."/>
            <person name="Herman A."/>
            <person name="Abrahante J.E."/>
            <person name="Garbe J."/>
        </authorList>
    </citation>
    <scope>NUCLEOTIDE SEQUENCE</scope>
    <source>
        <strain evidence="5">Duluth1</strain>
        <tissue evidence="5">Whole animal</tissue>
    </source>
</reference>
<dbReference type="Proteomes" id="UP000828390">
    <property type="component" value="Unassembled WGS sequence"/>
</dbReference>
<evidence type="ECO:0000256" key="3">
    <source>
        <dbReference type="SAM" id="Phobius"/>
    </source>
</evidence>
<evidence type="ECO:0000313" key="5">
    <source>
        <dbReference type="EMBL" id="KAH3769143.1"/>
    </source>
</evidence>
<dbReference type="PROSITE" id="PS51034">
    <property type="entry name" value="ZP_2"/>
    <property type="match status" value="1"/>
</dbReference>
<dbReference type="PANTHER" id="PTHR14002">
    <property type="entry name" value="ENDOGLIN/TGF-BETA RECEPTOR TYPE III"/>
    <property type="match status" value="1"/>
</dbReference>
<feature type="domain" description="ZP" evidence="4">
    <location>
        <begin position="32"/>
        <end position="288"/>
    </location>
</feature>
<evidence type="ECO:0000256" key="2">
    <source>
        <dbReference type="ARBA" id="ARBA00023157"/>
    </source>
</evidence>
<dbReference type="AlphaFoldDB" id="A0A9D4IEJ2"/>
<organism evidence="5 6">
    <name type="scientific">Dreissena polymorpha</name>
    <name type="common">Zebra mussel</name>
    <name type="synonym">Mytilus polymorpha</name>
    <dbReference type="NCBI Taxonomy" id="45954"/>
    <lineage>
        <taxon>Eukaryota</taxon>
        <taxon>Metazoa</taxon>
        <taxon>Spiralia</taxon>
        <taxon>Lophotrochozoa</taxon>
        <taxon>Mollusca</taxon>
        <taxon>Bivalvia</taxon>
        <taxon>Autobranchia</taxon>
        <taxon>Heteroconchia</taxon>
        <taxon>Euheterodonta</taxon>
        <taxon>Imparidentia</taxon>
        <taxon>Neoheterodontei</taxon>
        <taxon>Myida</taxon>
        <taxon>Dreissenoidea</taxon>
        <taxon>Dreissenidae</taxon>
        <taxon>Dreissena</taxon>
    </lineage>
</organism>
<accession>A0A9D4IEJ2</accession>
<dbReference type="OrthoDB" id="10063988at2759"/>
<dbReference type="InterPro" id="IPR055356">
    <property type="entry name" value="ZP-N"/>
</dbReference>
<dbReference type="Gene3D" id="2.60.40.4100">
    <property type="entry name" value="Zona pellucida, ZP-C domain"/>
    <property type="match status" value="1"/>
</dbReference>
<comment type="caution">
    <text evidence="5">The sequence shown here is derived from an EMBL/GenBank/DDBJ whole genome shotgun (WGS) entry which is preliminary data.</text>
</comment>
<keyword evidence="3" id="KW-1133">Transmembrane helix</keyword>
<keyword evidence="6" id="KW-1185">Reference proteome</keyword>
<keyword evidence="3" id="KW-0472">Membrane</keyword>
<proteinExistence type="predicted"/>
<protein>
    <recommendedName>
        <fullName evidence="4">ZP domain-containing protein</fullName>
    </recommendedName>
</protein>
<dbReference type="InterPro" id="IPR055355">
    <property type="entry name" value="ZP-C"/>
</dbReference>
<feature type="transmembrane region" description="Helical" evidence="3">
    <location>
        <begin position="321"/>
        <end position="341"/>
    </location>
</feature>
<dbReference type="PANTHER" id="PTHR14002:SF43">
    <property type="entry name" value="DELTA-LIKE PROTEIN"/>
    <property type="match status" value="1"/>
</dbReference>
<dbReference type="Pfam" id="PF23344">
    <property type="entry name" value="ZP-N"/>
    <property type="match status" value="1"/>
</dbReference>